<comment type="caution">
    <text evidence="2">The sequence shown here is derived from an EMBL/GenBank/DDBJ whole genome shotgun (WGS) entry which is preliminary data.</text>
</comment>
<accession>A0ABV6N7A4</accession>
<organism evidence="2 3">
    <name type="scientific">Kutzneria chonburiensis</name>
    <dbReference type="NCBI Taxonomy" id="1483604"/>
    <lineage>
        <taxon>Bacteria</taxon>
        <taxon>Bacillati</taxon>
        <taxon>Actinomycetota</taxon>
        <taxon>Actinomycetes</taxon>
        <taxon>Pseudonocardiales</taxon>
        <taxon>Pseudonocardiaceae</taxon>
        <taxon>Kutzneria</taxon>
    </lineage>
</organism>
<dbReference type="CDD" id="cd00093">
    <property type="entry name" value="HTH_XRE"/>
    <property type="match status" value="1"/>
</dbReference>
<dbReference type="PROSITE" id="PS50943">
    <property type="entry name" value="HTH_CROC1"/>
    <property type="match status" value="1"/>
</dbReference>
<feature type="domain" description="HTH cro/C1-type" evidence="1">
    <location>
        <begin position="49"/>
        <end position="84"/>
    </location>
</feature>
<sequence>MDVTDDEALDSVLADRLNQLFTVSRPGGRSWTNDEVAAAIKKLHPSVKVSGAYLSALRNGKRRQPSHELLVELAKFFGVAPGYFVDPDHADRVTQQLAALDELRQAGVRGVALRAAGLPPDSLAVVTAVLDQMRKLQGLPSVDEDHPKP</sequence>
<evidence type="ECO:0000313" key="3">
    <source>
        <dbReference type="Proteomes" id="UP001589810"/>
    </source>
</evidence>
<dbReference type="Gene3D" id="1.10.260.40">
    <property type="entry name" value="lambda repressor-like DNA-binding domains"/>
    <property type="match status" value="1"/>
</dbReference>
<protein>
    <submittedName>
        <fullName evidence="2">XRE family transcriptional regulator</fullName>
    </submittedName>
</protein>
<gene>
    <name evidence="2" type="ORF">ACFFH7_42770</name>
</gene>
<reference evidence="2 3" key="1">
    <citation type="submission" date="2024-09" db="EMBL/GenBank/DDBJ databases">
        <authorList>
            <person name="Sun Q."/>
            <person name="Mori K."/>
        </authorList>
    </citation>
    <scope>NUCLEOTIDE SEQUENCE [LARGE SCALE GENOMIC DNA]</scope>
    <source>
        <strain evidence="2 3">TBRC 1432</strain>
    </source>
</reference>
<evidence type="ECO:0000313" key="2">
    <source>
        <dbReference type="EMBL" id="MFC0548294.1"/>
    </source>
</evidence>
<dbReference type="SUPFAM" id="SSF47413">
    <property type="entry name" value="lambda repressor-like DNA-binding domains"/>
    <property type="match status" value="1"/>
</dbReference>
<proteinExistence type="predicted"/>
<keyword evidence="3" id="KW-1185">Reference proteome</keyword>
<name>A0ABV6N7A4_9PSEU</name>
<evidence type="ECO:0000259" key="1">
    <source>
        <dbReference type="PROSITE" id="PS50943"/>
    </source>
</evidence>
<dbReference type="RefSeq" id="WP_273937862.1">
    <property type="nucleotide sequence ID" value="NZ_CP097263.1"/>
</dbReference>
<dbReference type="Proteomes" id="UP001589810">
    <property type="component" value="Unassembled WGS sequence"/>
</dbReference>
<dbReference type="InterPro" id="IPR010982">
    <property type="entry name" value="Lambda_DNA-bd_dom_sf"/>
</dbReference>
<dbReference type="InterPro" id="IPR001387">
    <property type="entry name" value="Cro/C1-type_HTH"/>
</dbReference>
<dbReference type="EMBL" id="JBHLUD010000015">
    <property type="protein sequence ID" value="MFC0548294.1"/>
    <property type="molecule type" value="Genomic_DNA"/>
</dbReference>